<protein>
    <submittedName>
        <fullName evidence="2">Transcriptional regulator, XRE family</fullName>
    </submittedName>
</protein>
<dbReference type="SMART" id="SM00530">
    <property type="entry name" value="HTH_XRE"/>
    <property type="match status" value="1"/>
</dbReference>
<dbReference type="InterPro" id="IPR041413">
    <property type="entry name" value="MLTR_LBD"/>
</dbReference>
<dbReference type="InterPro" id="IPR010982">
    <property type="entry name" value="Lambda_DNA-bd_dom_sf"/>
</dbReference>
<feature type="domain" description="HTH cro/C1-type" evidence="1">
    <location>
        <begin position="13"/>
        <end position="70"/>
    </location>
</feature>
<evidence type="ECO:0000259" key="1">
    <source>
        <dbReference type="PROSITE" id="PS50943"/>
    </source>
</evidence>
<dbReference type="AlphaFoldDB" id="A0A1H3ZBB9"/>
<reference evidence="3" key="1">
    <citation type="submission" date="2016-10" db="EMBL/GenBank/DDBJ databases">
        <authorList>
            <person name="Varghese N."/>
            <person name="Submissions S."/>
        </authorList>
    </citation>
    <scope>NUCLEOTIDE SEQUENCE [LARGE SCALE GENOMIC DNA]</scope>
    <source>
        <strain evidence="3">CGMCC 1.10657</strain>
    </source>
</reference>
<dbReference type="Gene3D" id="3.30.450.180">
    <property type="match status" value="1"/>
</dbReference>
<keyword evidence="3" id="KW-1185">Reference proteome</keyword>
<name>A0A1H3ZBB9_9GAMM</name>
<dbReference type="SUPFAM" id="SSF47413">
    <property type="entry name" value="lambda repressor-like DNA-binding domains"/>
    <property type="match status" value="1"/>
</dbReference>
<dbReference type="GO" id="GO:0003677">
    <property type="term" value="F:DNA binding"/>
    <property type="evidence" value="ECO:0007669"/>
    <property type="project" value="InterPro"/>
</dbReference>
<evidence type="ECO:0000313" key="2">
    <source>
        <dbReference type="EMBL" id="SEA20980.1"/>
    </source>
</evidence>
<dbReference type="PANTHER" id="PTHR35010:SF4">
    <property type="entry name" value="BLL5781 PROTEIN"/>
    <property type="match status" value="1"/>
</dbReference>
<dbReference type="PANTHER" id="PTHR35010">
    <property type="entry name" value="BLL4672 PROTEIN-RELATED"/>
    <property type="match status" value="1"/>
</dbReference>
<proteinExistence type="predicted"/>
<dbReference type="CDD" id="cd00093">
    <property type="entry name" value="HTH_XRE"/>
    <property type="match status" value="1"/>
</dbReference>
<dbReference type="Pfam" id="PF01381">
    <property type="entry name" value="HTH_3"/>
    <property type="match status" value="1"/>
</dbReference>
<gene>
    <name evidence="2" type="ORF">SAMN05216562_2295</name>
</gene>
<dbReference type="Gene3D" id="1.10.260.40">
    <property type="entry name" value="lambda repressor-like DNA-binding domains"/>
    <property type="match status" value="1"/>
</dbReference>
<sequence>MSETAYNAFGHLLRFWRRVRGLSQETLALSLESSTRHISFLENGKARPSEALVGAISRALDLGERDSSYLRLAAGYLAESREVDFQAPEFKWLRKATLLSLRAMDPYPAVLTDRYCRLLMVNRSWVAFYRESVTAEELAKVENHFNFMFRRPPEGVALDSWQHTLAMILMYTQQEALLTNDPIYHAMVRELAAHPGVPKDWAQIASRLEPMASFRVEQEYRGELMRFFSVNLTVGAMGPASYVSEPRLVINTLYPEADELDLSEALGGDLSHPLLYY</sequence>
<accession>A0A1H3ZBB9</accession>
<dbReference type="Pfam" id="PF17765">
    <property type="entry name" value="MLTR_LBD"/>
    <property type="match status" value="1"/>
</dbReference>
<evidence type="ECO:0000313" key="3">
    <source>
        <dbReference type="Proteomes" id="UP000198658"/>
    </source>
</evidence>
<dbReference type="OrthoDB" id="2959414at2"/>
<dbReference type="RefSeq" id="WP_091388320.1">
    <property type="nucleotide sequence ID" value="NZ_FNQO01000002.1"/>
</dbReference>
<dbReference type="PROSITE" id="PS50943">
    <property type="entry name" value="HTH_CROC1"/>
    <property type="match status" value="1"/>
</dbReference>
<dbReference type="EMBL" id="FNQO01000002">
    <property type="protein sequence ID" value="SEA20980.1"/>
    <property type="molecule type" value="Genomic_DNA"/>
</dbReference>
<organism evidence="2 3">
    <name type="scientific">Microbulbifer marinus</name>
    <dbReference type="NCBI Taxonomy" id="658218"/>
    <lineage>
        <taxon>Bacteria</taxon>
        <taxon>Pseudomonadati</taxon>
        <taxon>Pseudomonadota</taxon>
        <taxon>Gammaproteobacteria</taxon>
        <taxon>Cellvibrionales</taxon>
        <taxon>Microbulbiferaceae</taxon>
        <taxon>Microbulbifer</taxon>
    </lineage>
</organism>
<dbReference type="Proteomes" id="UP000198658">
    <property type="component" value="Unassembled WGS sequence"/>
</dbReference>
<dbReference type="STRING" id="658218.SAMN05216562_2295"/>
<dbReference type="InterPro" id="IPR001387">
    <property type="entry name" value="Cro/C1-type_HTH"/>
</dbReference>